<dbReference type="GO" id="GO:0005737">
    <property type="term" value="C:cytoplasm"/>
    <property type="evidence" value="ECO:0000318"/>
    <property type="project" value="GO_Central"/>
</dbReference>
<dbReference type="InterPro" id="IPR036322">
    <property type="entry name" value="WD40_repeat_dom_sf"/>
</dbReference>
<dbReference type="SUPFAM" id="SSF58038">
    <property type="entry name" value="SNARE fusion complex"/>
    <property type="match status" value="1"/>
</dbReference>
<dbReference type="InterPro" id="IPR013577">
    <property type="entry name" value="LLGL2"/>
</dbReference>
<evidence type="ECO:0000313" key="15">
    <source>
        <dbReference type="Proteomes" id="UP000001554"/>
    </source>
</evidence>
<reference evidence="15" key="1">
    <citation type="journal article" date="2020" name="Nat. Ecol. Evol.">
        <title>Deeply conserved synteny resolves early events in vertebrate evolution.</title>
        <authorList>
            <person name="Simakov O."/>
            <person name="Marletaz F."/>
            <person name="Yue J.X."/>
            <person name="O'Connell B."/>
            <person name="Jenkins J."/>
            <person name="Brandt A."/>
            <person name="Calef R."/>
            <person name="Tung C.H."/>
            <person name="Huang T.K."/>
            <person name="Schmutz J."/>
            <person name="Satoh N."/>
            <person name="Yu J.K."/>
            <person name="Putnam N.H."/>
            <person name="Green R.E."/>
            <person name="Rokhsar D.S."/>
        </authorList>
    </citation>
    <scope>NUCLEOTIDE SEQUENCE [LARGE SCALE GENOMIC DNA]</scope>
    <source>
        <strain evidence="15">S238N-H82</strain>
    </source>
</reference>
<dbReference type="Pfam" id="PF08596">
    <property type="entry name" value="Lgl_C"/>
    <property type="match status" value="1"/>
</dbReference>
<feature type="compositionally biased region" description="Basic and acidic residues" evidence="13">
    <location>
        <begin position="844"/>
        <end position="857"/>
    </location>
</feature>
<accession>A0A9J7N1A4</accession>
<organism evidence="15 16">
    <name type="scientific">Branchiostoma floridae</name>
    <name type="common">Florida lancelet</name>
    <name type="synonym">Amphioxus</name>
    <dbReference type="NCBI Taxonomy" id="7739"/>
    <lineage>
        <taxon>Eukaryota</taxon>
        <taxon>Metazoa</taxon>
        <taxon>Chordata</taxon>
        <taxon>Cephalochordata</taxon>
        <taxon>Leptocardii</taxon>
        <taxon>Amphioxiformes</taxon>
        <taxon>Branchiostomatidae</taxon>
        <taxon>Branchiostoma</taxon>
    </lineage>
</organism>
<keyword evidence="12" id="KW-0175">Coiled coil</keyword>
<dbReference type="GO" id="GO:0045159">
    <property type="term" value="F:myosin II binding"/>
    <property type="evidence" value="ECO:0000318"/>
    <property type="project" value="GO_Central"/>
</dbReference>
<feature type="region of interest" description="Disordered" evidence="13">
    <location>
        <begin position="543"/>
        <end position="585"/>
    </location>
</feature>
<feature type="compositionally biased region" description="Basic and acidic residues" evidence="13">
    <location>
        <begin position="719"/>
        <end position="733"/>
    </location>
</feature>
<dbReference type="PANTHER" id="PTHR10241">
    <property type="entry name" value="LETHAL 2 GIANT LARVAE PROTEIN"/>
    <property type="match status" value="1"/>
</dbReference>
<keyword evidence="6" id="KW-0963">Cytoplasm</keyword>
<feature type="compositionally biased region" description="Basic residues" evidence="13">
    <location>
        <begin position="754"/>
        <end position="764"/>
    </location>
</feature>
<dbReference type="InterPro" id="IPR013905">
    <property type="entry name" value="Lgl_C_dom"/>
</dbReference>
<protein>
    <submittedName>
        <fullName evidence="16">Syntaxin-binding protein 5-like isoform X1</fullName>
    </submittedName>
</protein>
<feature type="repeat" description="WD" evidence="11">
    <location>
        <begin position="224"/>
        <end position="265"/>
    </location>
</feature>
<evidence type="ECO:0000256" key="2">
    <source>
        <dbReference type="ARBA" id="ARBA00004496"/>
    </source>
</evidence>
<evidence type="ECO:0000256" key="7">
    <source>
        <dbReference type="ARBA" id="ARBA00022553"/>
    </source>
</evidence>
<evidence type="ECO:0000256" key="6">
    <source>
        <dbReference type="ARBA" id="ARBA00022490"/>
    </source>
</evidence>
<keyword evidence="8 11" id="KW-0853">WD repeat</keyword>
<dbReference type="KEGG" id="bfo:118422738"/>
<keyword evidence="9" id="KW-0677">Repeat</keyword>
<feature type="compositionally biased region" description="Low complexity" evidence="13">
    <location>
        <begin position="814"/>
        <end position="824"/>
    </location>
</feature>
<dbReference type="GO" id="GO:0005096">
    <property type="term" value="F:GTPase activator activity"/>
    <property type="evidence" value="ECO:0000318"/>
    <property type="project" value="GO_Central"/>
</dbReference>
<dbReference type="PRINTS" id="PR00962">
    <property type="entry name" value="LETHAL2GIANT"/>
</dbReference>
<evidence type="ECO:0000256" key="5">
    <source>
        <dbReference type="ARBA" id="ARBA00022483"/>
    </source>
</evidence>
<feature type="region of interest" description="Disordered" evidence="13">
    <location>
        <begin position="664"/>
        <end position="786"/>
    </location>
</feature>
<feature type="region of interest" description="Disordered" evidence="13">
    <location>
        <begin position="1034"/>
        <end position="1077"/>
    </location>
</feature>
<evidence type="ECO:0000259" key="14">
    <source>
        <dbReference type="PROSITE" id="PS50892"/>
    </source>
</evidence>
<evidence type="ECO:0000256" key="4">
    <source>
        <dbReference type="ARBA" id="ARBA00022475"/>
    </source>
</evidence>
<evidence type="ECO:0000256" key="13">
    <source>
        <dbReference type="SAM" id="MobiDB-lite"/>
    </source>
</evidence>
<dbReference type="Gene3D" id="1.20.5.110">
    <property type="match status" value="1"/>
</dbReference>
<dbReference type="FunFam" id="2.130.10.10:FF:000521">
    <property type="entry name" value="syntaxin-binding protein 5-like isoform X1"/>
    <property type="match status" value="1"/>
</dbReference>
<keyword evidence="15" id="KW-1185">Reference proteome</keyword>
<dbReference type="InterPro" id="IPR042855">
    <property type="entry name" value="V_SNARE_CC"/>
</dbReference>
<sequence length="1356" mass="149113">MKKFNFKKVLDGLTSSSAPPAKPETEITETLGSEHFQVSKTVRHGFPYQPTAMAYDPVQHILAIGCKSGSIRLFGRPGVDCHVMHDNDAAVLQLIFLVNEGALVSVCSDDSLHLWNLRQKRPAILHSLKYNRERITYCHLPFQSKWLYIGTERGNVHIANIESFVLSGYVINWNKAIELSQRTHPGPVVSLSDNPTDSSKLLIGFETGMIVQWDLKTKAAECRYACEQQTLHSLAWHHEGKQFMCSHSDGSLTVWNYRSPSKPAQVFQPHGHPAQKGSKPEACRPIMKVAWPTQRTGDPFIVFSDGLPYERSGRRPCITVMQGKSVTVLEMEYPVVNFLPVSSTPWPNDFQDPYAIIVLLENDLVVIDLTTPGYPCFQNPYPMDLHESPVTCCTYYADCPPEMIPAFYTVGSRQQKKTGFSDKNWPVKGGEWGTSTCSYPEIIITGHADGSLKFWDASAVTLQLLYKLRTSKIFEKQPLNQSTEYEEDPFAIVKIAMCCESRILCVAGTSGHVIVYRYNKVETTVDVPTLEIALVYEVDDLDSPDTDQIPPPMQPPSSSVGSAGSGGMPSPSPHHSTSSEGAEKVGSPLLKVKSGPQKMVPGYQVDLCAQLVTVEGEPPSQILCLAINSLYGLMAFGNMQGLAIVDIIQKTTLLNLGTPDLYGSADPYTRTQPRSPQRKKPPAGLGDLGEAQAVEQLQSPQRRKPLKALSKLGESEIGEQERCRSPTTERDESNGVCLSPTGTTRKKLADIKRNRNQPRPRMSKAHSTASMEGNGGDDSDDMNSSLSMSWGSSVSRLFRTELIKAEAMLRRQRSSSTSSVGSQSPKVTPKCAGTDPHVASHKCPGRDSPKADSKDGSFSRSRSSSMSSLENVSAEGINCLSFTESYTRKTGPSKSRHRRPSKEQQHATPAFFPTPTTYMVTPEHSEAFDHHKRKAQQTYSLDPVTSPCLWVGTTLGSVLVIVLNLPPQGDQRLTQPVIVSPSGPMGAAAFGDLQSQMLMCVGHPSGTILRLKGAILAMSFLDCNGMTIPPLFAKWEDPKKKDENRETKDGQSMNQRRGWQQLQHLHRQKAPSSPTTETISDRQFVVICSEKQAKVISLPSQTCAYKLNITETSFVCKADVVSIAKHQSKVGHSTNLTKKKVRNAPGLCCALDRVTSKVKKDSVCLACFLANGHIMTFSLPSLRPLLDSDFLPLADMRIAQTFSFSNCGQALYLCTPSEIQRITLAADTCESLQEMLCELFLPVDTPEGPKQSFFKGLFSSPSIVDKEELFGEAASGKASRSVAKHIPGTGGIEGVKAESGSAMAEVQKARMALVERGEKLSELEERTEALKVGSELYASSAHQVMEKYKNKKWYQL</sequence>
<keyword evidence="5" id="KW-0268">Exocytosis</keyword>
<keyword evidence="4" id="KW-1003">Cell membrane</keyword>
<dbReference type="SUPFAM" id="SSF50978">
    <property type="entry name" value="WD40 repeat-like"/>
    <property type="match status" value="1"/>
</dbReference>
<evidence type="ECO:0000256" key="12">
    <source>
        <dbReference type="PROSITE-ProRule" id="PRU00290"/>
    </source>
</evidence>
<dbReference type="GO" id="GO:0019905">
    <property type="term" value="F:syntaxin binding"/>
    <property type="evidence" value="ECO:0000318"/>
    <property type="project" value="GO_Central"/>
</dbReference>
<name>A0A9J7N1A4_BRAFL</name>
<dbReference type="GO" id="GO:0031201">
    <property type="term" value="C:SNARE complex"/>
    <property type="evidence" value="ECO:0000318"/>
    <property type="project" value="GO_Central"/>
</dbReference>
<dbReference type="PANTHER" id="PTHR10241:SF25">
    <property type="entry name" value="TOMOSYN, ISOFORM C"/>
    <property type="match status" value="1"/>
</dbReference>
<gene>
    <name evidence="16" type="primary">LOC118422738</name>
</gene>
<evidence type="ECO:0000313" key="16">
    <source>
        <dbReference type="RefSeq" id="XP_035686359.1"/>
    </source>
</evidence>
<feature type="compositionally biased region" description="Basic and acidic residues" evidence="13">
    <location>
        <begin position="1034"/>
        <end position="1049"/>
    </location>
</feature>
<dbReference type="PROSITE" id="PS50082">
    <property type="entry name" value="WD_REPEATS_2"/>
    <property type="match status" value="1"/>
</dbReference>
<feature type="domain" description="V-SNARE coiled-coil homology" evidence="14">
    <location>
        <begin position="1291"/>
        <end position="1351"/>
    </location>
</feature>
<keyword evidence="7" id="KW-0597">Phosphoprotein</keyword>
<dbReference type="PROSITE" id="PS50892">
    <property type="entry name" value="V_SNARE"/>
    <property type="match status" value="1"/>
</dbReference>
<dbReference type="Proteomes" id="UP000001554">
    <property type="component" value="Chromosome 9"/>
</dbReference>
<dbReference type="Gene3D" id="2.130.10.10">
    <property type="entry name" value="YVTN repeat-like/Quinoprotein amine dehydrogenase"/>
    <property type="match status" value="2"/>
</dbReference>
<evidence type="ECO:0000256" key="8">
    <source>
        <dbReference type="ARBA" id="ARBA00022574"/>
    </source>
</evidence>
<comment type="similarity">
    <text evidence="3">Belongs to the WD repeat L(2)GL family.</text>
</comment>
<dbReference type="Pfam" id="PF08366">
    <property type="entry name" value="LLGL"/>
    <property type="match status" value="1"/>
</dbReference>
<dbReference type="CDD" id="cd15873">
    <property type="entry name" value="R-SNARE_STXBP5_6"/>
    <property type="match status" value="1"/>
</dbReference>
<comment type="subcellular location">
    <subcellularLocation>
        <location evidence="1">Cell membrane</location>
        <topology evidence="1">Peripheral membrane protein</topology>
    </subcellularLocation>
    <subcellularLocation>
        <location evidence="2">Cytoplasm</location>
    </subcellularLocation>
</comment>
<evidence type="ECO:0000256" key="10">
    <source>
        <dbReference type="ARBA" id="ARBA00023136"/>
    </source>
</evidence>
<evidence type="ECO:0000256" key="1">
    <source>
        <dbReference type="ARBA" id="ARBA00004202"/>
    </source>
</evidence>
<evidence type="ECO:0000256" key="9">
    <source>
        <dbReference type="ARBA" id="ARBA00022737"/>
    </source>
</evidence>
<evidence type="ECO:0000256" key="11">
    <source>
        <dbReference type="PROSITE-ProRule" id="PRU00221"/>
    </source>
</evidence>
<dbReference type="OrthoDB" id="19944at2759"/>
<feature type="region of interest" description="Disordered" evidence="13">
    <location>
        <begin position="885"/>
        <end position="915"/>
    </location>
</feature>
<dbReference type="SMART" id="SM00320">
    <property type="entry name" value="WD40"/>
    <property type="match status" value="6"/>
</dbReference>
<dbReference type="InterPro" id="IPR015943">
    <property type="entry name" value="WD40/YVTN_repeat-like_dom_sf"/>
</dbReference>
<dbReference type="OMA" id="IVWKFFD"/>
<dbReference type="GeneID" id="118422738"/>
<dbReference type="InterPro" id="IPR001680">
    <property type="entry name" value="WD40_rpt"/>
</dbReference>
<dbReference type="InterPro" id="IPR000664">
    <property type="entry name" value="Lethal2_giant"/>
</dbReference>
<dbReference type="RefSeq" id="XP_035686359.1">
    <property type="nucleotide sequence ID" value="XM_035830466.1"/>
</dbReference>
<feature type="compositionally biased region" description="Polar residues" evidence="13">
    <location>
        <begin position="1050"/>
        <end position="1063"/>
    </location>
</feature>
<feature type="compositionally biased region" description="Low complexity" evidence="13">
    <location>
        <begin position="858"/>
        <end position="870"/>
    </location>
</feature>
<dbReference type="GO" id="GO:0006893">
    <property type="term" value="P:Golgi to plasma membrane transport"/>
    <property type="evidence" value="ECO:0000318"/>
    <property type="project" value="GO_Central"/>
</dbReference>
<proteinExistence type="inferred from homology"/>
<dbReference type="GO" id="GO:0005886">
    <property type="term" value="C:plasma membrane"/>
    <property type="evidence" value="ECO:0000318"/>
    <property type="project" value="GO_Central"/>
</dbReference>
<feature type="region of interest" description="Disordered" evidence="13">
    <location>
        <begin position="809"/>
        <end position="870"/>
    </location>
</feature>
<evidence type="ECO:0000256" key="3">
    <source>
        <dbReference type="ARBA" id="ARBA00008070"/>
    </source>
</evidence>
<keyword evidence="10" id="KW-0472">Membrane</keyword>
<dbReference type="GO" id="GO:0006887">
    <property type="term" value="P:exocytosis"/>
    <property type="evidence" value="ECO:0000318"/>
    <property type="project" value="GO_Central"/>
</dbReference>
<reference evidence="16" key="2">
    <citation type="submission" date="2025-08" db="UniProtKB">
        <authorList>
            <consortium name="RefSeq"/>
        </authorList>
    </citation>
    <scope>IDENTIFICATION</scope>
    <source>
        <strain evidence="16">S238N-H82</strain>
        <tissue evidence="16">Testes</tissue>
    </source>
</reference>